<name>A0ABT4D1E7_9CLOT</name>
<dbReference type="EMBL" id="JAPQER010000004">
    <property type="protein sequence ID" value="MCY6484932.1"/>
    <property type="molecule type" value="Genomic_DNA"/>
</dbReference>
<organism evidence="2 3">
    <name type="scientific">Clostridium aestuarii</name>
    <dbReference type="NCBI Taxonomy" id="338193"/>
    <lineage>
        <taxon>Bacteria</taxon>
        <taxon>Bacillati</taxon>
        <taxon>Bacillota</taxon>
        <taxon>Clostridia</taxon>
        <taxon>Eubacteriales</taxon>
        <taxon>Clostridiaceae</taxon>
        <taxon>Clostridium</taxon>
    </lineage>
</organism>
<dbReference type="PANTHER" id="PTHR32097">
    <property type="entry name" value="CAMP-BINDING PROTEIN 1-RELATED"/>
    <property type="match status" value="1"/>
</dbReference>
<gene>
    <name evidence="2" type="ORF">OW763_11320</name>
</gene>
<dbReference type="InterPro" id="IPR003325">
    <property type="entry name" value="TerD"/>
</dbReference>
<dbReference type="Proteomes" id="UP001078443">
    <property type="component" value="Unassembled WGS sequence"/>
</dbReference>
<accession>A0ABT4D1E7</accession>
<feature type="domain" description="TerD" evidence="1">
    <location>
        <begin position="97"/>
        <end position="280"/>
    </location>
</feature>
<dbReference type="Pfam" id="PF02342">
    <property type="entry name" value="TerD"/>
    <property type="match status" value="1"/>
</dbReference>
<proteinExistence type="predicted"/>
<keyword evidence="3" id="KW-1185">Reference proteome</keyword>
<dbReference type="CDD" id="cd06974">
    <property type="entry name" value="TerD_like"/>
    <property type="match status" value="1"/>
</dbReference>
<dbReference type="InterPro" id="IPR051324">
    <property type="entry name" value="Stress/Tellurium_Resist"/>
</dbReference>
<dbReference type="Gene3D" id="2.60.60.30">
    <property type="entry name" value="sav2460 like domains"/>
    <property type="match status" value="1"/>
</dbReference>
<reference evidence="2" key="1">
    <citation type="submission" date="2022-12" db="EMBL/GenBank/DDBJ databases">
        <authorList>
            <person name="Wang J."/>
        </authorList>
    </citation>
    <scope>NUCLEOTIDE SEQUENCE</scope>
    <source>
        <strain evidence="2">HY-45-18</strain>
    </source>
</reference>
<sequence>MQLNIDNPNRNICRSYNKRHGNLTIETSIREEKGSIDLNQPINLIQQNRNIENNNHKNLETTTSTSSAEVLSNANSTTHKQVKNKLLLNSINIDKTTNLLRGQKLSINSKTQNLSKLMIGMEWDIKFNGSSEFDLDTSIFMVDGNNNTSEENFIFYGNPISKNEGVVINKDYNTSLKKAFDKVLQLNLNVIPNNIEKLAITATIYEADIRNQNFAQVSNAYLKLIDTETKNEILRYNFNNGLKSETAVVVAEIYRYKNEWKINPIGSGFNGGLEALCNNYGIDIE</sequence>
<dbReference type="RefSeq" id="WP_268041254.1">
    <property type="nucleotide sequence ID" value="NZ_JAPQER010000004.1"/>
</dbReference>
<protein>
    <submittedName>
        <fullName evidence="2">TerD family protein</fullName>
    </submittedName>
</protein>
<evidence type="ECO:0000313" key="3">
    <source>
        <dbReference type="Proteomes" id="UP001078443"/>
    </source>
</evidence>
<dbReference type="PANTHER" id="PTHR32097:SF17">
    <property type="entry name" value="CAMP-BINDING PROTEIN 1-RELATED"/>
    <property type="match status" value="1"/>
</dbReference>
<evidence type="ECO:0000313" key="2">
    <source>
        <dbReference type="EMBL" id="MCY6484932.1"/>
    </source>
</evidence>
<evidence type="ECO:0000259" key="1">
    <source>
        <dbReference type="Pfam" id="PF02342"/>
    </source>
</evidence>
<comment type="caution">
    <text evidence="2">The sequence shown here is derived from an EMBL/GenBank/DDBJ whole genome shotgun (WGS) entry which is preliminary data.</text>
</comment>